<dbReference type="GO" id="GO:0006508">
    <property type="term" value="P:proteolysis"/>
    <property type="evidence" value="ECO:0007669"/>
    <property type="project" value="InterPro"/>
</dbReference>
<comment type="caution">
    <text evidence="5">The sequence shown here is derived from an EMBL/GenBank/DDBJ whole genome shotgun (WGS) entry which is preliminary data.</text>
</comment>
<accession>A0A0A2MEA0</accession>
<reference evidence="5 6" key="1">
    <citation type="submission" date="2013-09" db="EMBL/GenBank/DDBJ databases">
        <authorList>
            <person name="Zeng Z."/>
            <person name="Chen C."/>
        </authorList>
    </citation>
    <scope>NUCLEOTIDE SEQUENCE [LARGE SCALE GENOMIC DNA]</scope>
    <source>
        <strain evidence="5 6">GH29-5</strain>
    </source>
</reference>
<dbReference type="InterPro" id="IPR026444">
    <property type="entry name" value="Secre_tail"/>
</dbReference>
<sequence>MKILTVKLLLLLSAVFCLQTTTAQTFIQAYADVVNQTSQTNVTANLTEYEALGVKQRGSAALQNTLNWLKTKYQSYGYTASQIVEDSYTYTYSGSPVTCKNVVVTKIGTLYPNTYVIVCGHYDSIVGTGTNDNGSGVVTILEVARLLQSVPTEYSVKFINFSGEEDGLRGSQHYVTDVVNATNPKMDIRLVFNIDEVGGRAGMANNSITCERDTGNPTTNNAASNTMTQELMNCVSLYSPLTPVLASAYASDYMTFENNNEIITGFFETNETPYAHTVNDLLVNMDPVYNFKVAKAAVGATLHFAKASVAALSQEDFQADFQISFFPNPAKGKLNINLGVLTNPNYTFSVVDINGKKVIAETFQNARQIETLDVSHLSSGVYLGILESGETRVTKKIVIE</sequence>
<dbReference type="Proteomes" id="UP000030121">
    <property type="component" value="Unassembled WGS sequence"/>
</dbReference>
<dbReference type="PANTHER" id="PTHR12147">
    <property type="entry name" value="METALLOPEPTIDASE M28 FAMILY MEMBER"/>
    <property type="match status" value="1"/>
</dbReference>
<dbReference type="NCBIfam" id="TIGR04183">
    <property type="entry name" value="Por_Secre_tail"/>
    <property type="match status" value="1"/>
</dbReference>
<keyword evidence="1 2" id="KW-0732">Signal</keyword>
<dbReference type="AlphaFoldDB" id="A0A0A2MEA0"/>
<dbReference type="OrthoDB" id="1521787at2"/>
<dbReference type="Pfam" id="PF18962">
    <property type="entry name" value="Por_Secre_tail"/>
    <property type="match status" value="1"/>
</dbReference>
<dbReference type="Pfam" id="PF04389">
    <property type="entry name" value="Peptidase_M28"/>
    <property type="match status" value="1"/>
</dbReference>
<evidence type="ECO:0000259" key="3">
    <source>
        <dbReference type="Pfam" id="PF04389"/>
    </source>
</evidence>
<feature type="signal peptide" evidence="2">
    <location>
        <begin position="1"/>
        <end position="23"/>
    </location>
</feature>
<evidence type="ECO:0008006" key="7">
    <source>
        <dbReference type="Google" id="ProtNLM"/>
    </source>
</evidence>
<name>A0A0A2MEA0_9FLAO</name>
<evidence type="ECO:0000256" key="2">
    <source>
        <dbReference type="SAM" id="SignalP"/>
    </source>
</evidence>
<gene>
    <name evidence="5" type="ORF">Q764_00275</name>
</gene>
<dbReference type="RefSeq" id="WP_026979690.1">
    <property type="nucleotide sequence ID" value="NZ_AUCZ01000004.1"/>
</dbReference>
<dbReference type="Gene3D" id="3.40.630.10">
    <property type="entry name" value="Zn peptidases"/>
    <property type="match status" value="1"/>
</dbReference>
<dbReference type="eggNOG" id="COG2234">
    <property type="taxonomic scope" value="Bacteria"/>
</dbReference>
<evidence type="ECO:0000259" key="4">
    <source>
        <dbReference type="Pfam" id="PF18962"/>
    </source>
</evidence>
<evidence type="ECO:0000313" key="6">
    <source>
        <dbReference type="Proteomes" id="UP000030121"/>
    </source>
</evidence>
<evidence type="ECO:0000256" key="1">
    <source>
        <dbReference type="ARBA" id="ARBA00022729"/>
    </source>
</evidence>
<dbReference type="EMBL" id="JRLW01000001">
    <property type="protein sequence ID" value="KGO90594.1"/>
    <property type="molecule type" value="Genomic_DNA"/>
</dbReference>
<proteinExistence type="predicted"/>
<protein>
    <recommendedName>
        <fullName evidence="7">Leucyl aminopeptidase</fullName>
    </recommendedName>
</protein>
<organism evidence="5 6">
    <name type="scientific">Flavobacterium suncheonense GH29-5 = DSM 17707</name>
    <dbReference type="NCBI Taxonomy" id="1121899"/>
    <lineage>
        <taxon>Bacteria</taxon>
        <taxon>Pseudomonadati</taxon>
        <taxon>Bacteroidota</taxon>
        <taxon>Flavobacteriia</taxon>
        <taxon>Flavobacteriales</taxon>
        <taxon>Flavobacteriaceae</taxon>
        <taxon>Flavobacterium</taxon>
    </lineage>
</organism>
<dbReference type="SUPFAM" id="SSF53187">
    <property type="entry name" value="Zn-dependent exopeptidases"/>
    <property type="match status" value="1"/>
</dbReference>
<feature type="domain" description="Secretion system C-terminal sorting" evidence="4">
    <location>
        <begin position="326"/>
        <end position="399"/>
    </location>
</feature>
<dbReference type="InterPro" id="IPR007484">
    <property type="entry name" value="Peptidase_M28"/>
</dbReference>
<evidence type="ECO:0000313" key="5">
    <source>
        <dbReference type="EMBL" id="KGO90594.1"/>
    </source>
</evidence>
<dbReference type="GO" id="GO:0008235">
    <property type="term" value="F:metalloexopeptidase activity"/>
    <property type="evidence" value="ECO:0007669"/>
    <property type="project" value="InterPro"/>
</dbReference>
<feature type="chain" id="PRO_5002003089" description="Leucyl aminopeptidase" evidence="2">
    <location>
        <begin position="24"/>
        <end position="400"/>
    </location>
</feature>
<dbReference type="PANTHER" id="PTHR12147:SF26">
    <property type="entry name" value="PEPTIDASE M28 DOMAIN-CONTAINING PROTEIN"/>
    <property type="match status" value="1"/>
</dbReference>
<dbReference type="InterPro" id="IPR045175">
    <property type="entry name" value="M28_fam"/>
</dbReference>
<feature type="domain" description="Peptidase M28" evidence="3">
    <location>
        <begin position="101"/>
        <end position="287"/>
    </location>
</feature>
<keyword evidence="6" id="KW-1185">Reference proteome</keyword>
<dbReference type="STRING" id="1121899.GCA_000430025_00929"/>